<dbReference type="Pfam" id="PF01401">
    <property type="entry name" value="Peptidase_M2"/>
    <property type="match status" value="1"/>
</dbReference>
<evidence type="ECO:0000256" key="7">
    <source>
        <dbReference type="SAM" id="SignalP"/>
    </source>
</evidence>
<dbReference type="PANTHER" id="PTHR10514">
    <property type="entry name" value="ANGIOTENSIN-CONVERTING ENZYME"/>
    <property type="match status" value="1"/>
</dbReference>
<feature type="chain" id="PRO_5045165171" description="Angiotensin-converting enzyme" evidence="7">
    <location>
        <begin position="24"/>
        <end position="407"/>
    </location>
</feature>
<keyword evidence="6" id="KW-0479">Metal-binding</keyword>
<dbReference type="SUPFAM" id="SSF55486">
    <property type="entry name" value="Metalloproteases ('zincins'), catalytic domain"/>
    <property type="match status" value="1"/>
</dbReference>
<keyword evidence="3 5" id="KW-1015">Disulfide bond</keyword>
<comment type="similarity">
    <text evidence="1 5 6">Belongs to the peptidase M2 family.</text>
</comment>
<evidence type="ECO:0000313" key="9">
    <source>
        <dbReference type="Proteomes" id="UP001558632"/>
    </source>
</evidence>
<gene>
    <name evidence="8" type="ORF">TSPI_08154</name>
</gene>
<evidence type="ECO:0000256" key="6">
    <source>
        <dbReference type="RuleBase" id="RU361144"/>
    </source>
</evidence>
<protein>
    <recommendedName>
        <fullName evidence="6">Angiotensin-converting enzyme</fullName>
        <ecNumber evidence="6">3.4.-.-</ecNumber>
    </recommendedName>
</protein>
<evidence type="ECO:0000256" key="5">
    <source>
        <dbReference type="PROSITE-ProRule" id="PRU01355"/>
    </source>
</evidence>
<keyword evidence="6" id="KW-0645">Protease</keyword>
<feature type="disulfide bond" evidence="5">
    <location>
        <begin position="360"/>
        <end position="378"/>
    </location>
</feature>
<feature type="disulfide bond" evidence="5">
    <location>
        <begin position="155"/>
        <end position="163"/>
    </location>
</feature>
<keyword evidence="6" id="KW-0482">Metalloprotease</keyword>
<accession>A0ABR3K167</accession>
<keyword evidence="6" id="KW-0378">Hydrolase</keyword>
<keyword evidence="9" id="KW-1185">Reference proteome</keyword>
<evidence type="ECO:0000256" key="1">
    <source>
        <dbReference type="ARBA" id="ARBA00008139"/>
    </source>
</evidence>
<sequence length="407" mass="47021">MSFKSTLSQLLLLLLAHFRISFATTDQAPLEQRASLEEVEEWLAKYDRDAGQLQDLYTVQLFQYRLELSKGLLEEFRSTGVKVIKHQLDARSGALKFLANLPKNVSVETVRQLRLISAQAAVDFGIWDVVLDKSKKRFVELPELMLSGYSRSFACENQTTVACCQHPIVLYPNLIALFSNNRTYDTLFPLWYSWGSSVQSILENQFVEFVNLANQGARSVDYENYYNYMESSYERPLLQTDLLQLYQSTLPIFEHLHAYVRRKLIAHYGTSRLPASVIEAHLLGDLWAERWDALFDLTVPYKFMPTTDVTSSLRALNYTVESLFRLADNWLQSAGFVKAPDSLWRLSTFQRFDTNASQTCIPTAWQFHENDMHRVTTCAGEVSTRQLLEAFRLLGRVQYFIQYATDR</sequence>
<reference evidence="8 9" key="1">
    <citation type="submission" date="2024-07" db="EMBL/GenBank/DDBJ databases">
        <title>Enhanced genomic and transcriptomic resources for Trichinella pseudospiralis and T. spiralis underpin the discovery of pronounced molecular differences between stages and species.</title>
        <authorList>
            <person name="Pasi K.K."/>
            <person name="La Rosa G."/>
            <person name="Gomez-Morales M.A."/>
            <person name="Tosini F."/>
            <person name="Sumanam S."/>
            <person name="Young N.D."/>
            <person name="Chang B.C."/>
            <person name="Robin G.B."/>
        </authorList>
    </citation>
    <scope>NUCLEOTIDE SEQUENCE [LARGE SCALE GENOMIC DNA]</scope>
    <source>
        <strain evidence="8">ISS534</strain>
    </source>
</reference>
<comment type="caution">
    <text evidence="5">Lacks conserved residue(s) required for the propagation of feature annotation.</text>
</comment>
<dbReference type="EMBL" id="JBEUSY010000566">
    <property type="protein sequence ID" value="KAL1226505.1"/>
    <property type="molecule type" value="Genomic_DNA"/>
</dbReference>
<evidence type="ECO:0000313" key="8">
    <source>
        <dbReference type="EMBL" id="KAL1226505.1"/>
    </source>
</evidence>
<keyword evidence="2 7" id="KW-0732">Signal</keyword>
<keyword evidence="6" id="KW-0121">Carboxypeptidase</keyword>
<feature type="signal peptide" evidence="7">
    <location>
        <begin position="1"/>
        <end position="23"/>
    </location>
</feature>
<comment type="caution">
    <text evidence="8">The sequence shown here is derived from an EMBL/GenBank/DDBJ whole genome shotgun (WGS) entry which is preliminary data.</text>
</comment>
<keyword evidence="4 6" id="KW-0325">Glycoprotein</keyword>
<dbReference type="EC" id="3.4.-.-" evidence="6"/>
<evidence type="ECO:0000256" key="2">
    <source>
        <dbReference type="ARBA" id="ARBA00022729"/>
    </source>
</evidence>
<evidence type="ECO:0000256" key="3">
    <source>
        <dbReference type="ARBA" id="ARBA00023157"/>
    </source>
</evidence>
<evidence type="ECO:0000256" key="4">
    <source>
        <dbReference type="ARBA" id="ARBA00023180"/>
    </source>
</evidence>
<comment type="cofactor">
    <cofactor evidence="6">
        <name>Zn(2+)</name>
        <dbReference type="ChEBI" id="CHEBI:29105"/>
    </cofactor>
    <text evidence="6">Binds 1 zinc ion per subunit.</text>
</comment>
<dbReference type="Proteomes" id="UP001558632">
    <property type="component" value="Unassembled WGS sequence"/>
</dbReference>
<dbReference type="InterPro" id="IPR001548">
    <property type="entry name" value="Peptidase_M2"/>
</dbReference>
<dbReference type="PROSITE" id="PS52011">
    <property type="entry name" value="PEPTIDASE_M2"/>
    <property type="match status" value="1"/>
</dbReference>
<name>A0ABR3K167_TRISP</name>
<organism evidence="8 9">
    <name type="scientific">Trichinella spiralis</name>
    <name type="common">Trichina worm</name>
    <dbReference type="NCBI Taxonomy" id="6334"/>
    <lineage>
        <taxon>Eukaryota</taxon>
        <taxon>Metazoa</taxon>
        <taxon>Ecdysozoa</taxon>
        <taxon>Nematoda</taxon>
        <taxon>Enoplea</taxon>
        <taxon>Dorylaimia</taxon>
        <taxon>Trichinellida</taxon>
        <taxon>Trichinellidae</taxon>
        <taxon>Trichinella</taxon>
    </lineage>
</organism>
<dbReference type="PRINTS" id="PR00791">
    <property type="entry name" value="PEPDIPTASEA"/>
</dbReference>
<proteinExistence type="inferred from homology"/>
<keyword evidence="6" id="KW-0862">Zinc</keyword>
<dbReference type="PANTHER" id="PTHR10514:SF24">
    <property type="entry name" value="ANGIOTENSIN-CONVERTING ENZYME 2"/>
    <property type="match status" value="1"/>
</dbReference>